<keyword evidence="1" id="KW-0472">Membrane</keyword>
<feature type="transmembrane region" description="Helical" evidence="1">
    <location>
        <begin position="96"/>
        <end position="117"/>
    </location>
</feature>
<protein>
    <submittedName>
        <fullName evidence="2">Uncharacterized protein</fullName>
    </submittedName>
</protein>
<feature type="transmembrane region" description="Helical" evidence="1">
    <location>
        <begin position="41"/>
        <end position="59"/>
    </location>
</feature>
<name>A0A4Y5SJW2_9EURY</name>
<keyword evidence="3" id="KW-1185">Reference proteome</keyword>
<evidence type="ECO:0000256" key="1">
    <source>
        <dbReference type="SAM" id="Phobius"/>
    </source>
</evidence>
<reference evidence="2 3" key="1">
    <citation type="submission" date="2019-06" db="EMBL/GenBank/DDBJ databases">
        <title>Thermococcus indicus sp. nov., a Fe(III)-reducing hyperthermophilic archaeon isolated from the Onnuri vent field of the Central Indian Ocean ridge.</title>
        <authorList>
            <person name="Lim J.K."/>
            <person name="Kim Y.J."/>
            <person name="Kwon K.K."/>
        </authorList>
    </citation>
    <scope>NUCLEOTIDE SEQUENCE [LARGE SCALE GENOMIC DNA]</scope>
    <source>
        <strain evidence="2 3">IOH1</strain>
    </source>
</reference>
<organism evidence="2 3">
    <name type="scientific">Thermococcus indicus</name>
    <dbReference type="NCBI Taxonomy" id="2586643"/>
    <lineage>
        <taxon>Archaea</taxon>
        <taxon>Methanobacteriati</taxon>
        <taxon>Methanobacteriota</taxon>
        <taxon>Thermococci</taxon>
        <taxon>Thermococcales</taxon>
        <taxon>Thermococcaceae</taxon>
        <taxon>Thermococcus</taxon>
    </lineage>
</organism>
<dbReference type="AlphaFoldDB" id="A0A4Y5SJW2"/>
<dbReference type="KEGG" id="tic:FH039_00205"/>
<keyword evidence="1" id="KW-0812">Transmembrane</keyword>
<feature type="transmembrane region" description="Helical" evidence="1">
    <location>
        <begin position="71"/>
        <end position="90"/>
    </location>
</feature>
<sequence length="182" mass="20544">MYWIVRLYLKRLANITSILFVLGLVYYSFSPSTTPAMTYSLFIFILAFPLCSMAFENTVFELKNPVSRVEYSLAMMISYLIALLIPLVPFALSKHFLSAVLVVVSGVSAGLFIGSLGLGPKLSLVLPILFILTFVSLLRLSPLLSLWNPLLSSYRGVFYQLISISIYSSLYFVVMKKREWRA</sequence>
<feature type="transmembrane region" description="Helical" evidence="1">
    <location>
        <begin position="157"/>
        <end position="174"/>
    </location>
</feature>
<accession>A0A4Y5SJW2</accession>
<dbReference type="EMBL" id="CP040846">
    <property type="protein sequence ID" value="QDA30351.1"/>
    <property type="molecule type" value="Genomic_DNA"/>
</dbReference>
<gene>
    <name evidence="2" type="ORF">FH039_00205</name>
</gene>
<dbReference type="Proteomes" id="UP000306007">
    <property type="component" value="Chromosome"/>
</dbReference>
<evidence type="ECO:0000313" key="3">
    <source>
        <dbReference type="Proteomes" id="UP000306007"/>
    </source>
</evidence>
<feature type="transmembrane region" description="Helical" evidence="1">
    <location>
        <begin position="124"/>
        <end position="145"/>
    </location>
</feature>
<evidence type="ECO:0000313" key="2">
    <source>
        <dbReference type="EMBL" id="QDA30351.1"/>
    </source>
</evidence>
<feature type="transmembrane region" description="Helical" evidence="1">
    <location>
        <begin position="12"/>
        <end position="29"/>
    </location>
</feature>
<keyword evidence="1" id="KW-1133">Transmembrane helix</keyword>
<proteinExistence type="predicted"/>